<protein>
    <submittedName>
        <fullName evidence="2">Uncharacterized protein</fullName>
    </submittedName>
</protein>
<reference evidence="2 3" key="1">
    <citation type="submission" date="2016-01" db="EMBL/GenBank/DDBJ databases">
        <title>Draft Genome Sequences of Seven Thermophilic Sporeformers Isolated from Foods.</title>
        <authorList>
            <person name="Berendsen E.M."/>
            <person name="Wells-Bennik M.H."/>
            <person name="Krawcyk A.O."/>
            <person name="De Jong A."/>
            <person name="Holsappel S."/>
            <person name="Eijlander R.T."/>
            <person name="Kuipers O.P."/>
        </authorList>
    </citation>
    <scope>NUCLEOTIDE SEQUENCE [LARGE SCALE GENOMIC DNA]</scope>
    <source>
        <strain evidence="2 3">B4135</strain>
    </source>
</reference>
<comment type="caution">
    <text evidence="2">The sequence shown here is derived from an EMBL/GenBank/DDBJ whole genome shotgun (WGS) entry which is preliminary data.</text>
</comment>
<organism evidence="2 3">
    <name type="scientific">Caldibacillus debilis</name>
    <dbReference type="NCBI Taxonomy" id="301148"/>
    <lineage>
        <taxon>Bacteria</taxon>
        <taxon>Bacillati</taxon>
        <taxon>Bacillota</taxon>
        <taxon>Bacilli</taxon>
        <taxon>Bacillales</taxon>
        <taxon>Bacillaceae</taxon>
        <taxon>Caldibacillus</taxon>
    </lineage>
</organism>
<accession>A0A150MC08</accession>
<evidence type="ECO:0000313" key="2">
    <source>
        <dbReference type="EMBL" id="KYD22094.1"/>
    </source>
</evidence>
<dbReference type="AlphaFoldDB" id="A0A150MC08"/>
<proteinExistence type="predicted"/>
<dbReference type="EMBL" id="LQYT01000013">
    <property type="protein sequence ID" value="KYD22094.1"/>
    <property type="molecule type" value="Genomic_DNA"/>
</dbReference>
<gene>
    <name evidence="2" type="ORF">B4135_1439</name>
</gene>
<dbReference type="Proteomes" id="UP000075683">
    <property type="component" value="Unassembled WGS sequence"/>
</dbReference>
<sequence length="58" mass="6436">MRDWTPDKISSSRRSFPRNKPFPVYGKIRGYPPRSPAPSFGCTLLPGGDPSFLLPISS</sequence>
<feature type="region of interest" description="Disordered" evidence="1">
    <location>
        <begin position="1"/>
        <end position="21"/>
    </location>
</feature>
<name>A0A150MC08_9BACI</name>
<evidence type="ECO:0000256" key="1">
    <source>
        <dbReference type="SAM" id="MobiDB-lite"/>
    </source>
</evidence>
<evidence type="ECO:0000313" key="3">
    <source>
        <dbReference type="Proteomes" id="UP000075683"/>
    </source>
</evidence>